<protein>
    <submittedName>
        <fullName evidence="1">Uncharacterized protein</fullName>
    </submittedName>
</protein>
<sequence length="97" mass="11066">MGRHIGRSRGRTIYREFDGPTVWTVTAYNIDLSTVNSSLITNLDAVQRDNVLLNSNLLNSQTELTALKRQFETYVNSVSKIKFAPKTPLSMEIRFFP</sequence>
<reference evidence="1" key="1">
    <citation type="submission" date="2018-05" db="EMBL/GenBank/DDBJ databases">
        <authorList>
            <person name="Lanie J.A."/>
            <person name="Ng W.-L."/>
            <person name="Kazmierczak K.M."/>
            <person name="Andrzejewski T.M."/>
            <person name="Davidsen T.M."/>
            <person name="Wayne K.J."/>
            <person name="Tettelin H."/>
            <person name="Glass J.I."/>
            <person name="Rusch D."/>
            <person name="Podicherti R."/>
            <person name="Tsui H.-C.T."/>
            <person name="Winkler M.E."/>
        </authorList>
    </citation>
    <scope>NUCLEOTIDE SEQUENCE</scope>
</reference>
<proteinExistence type="predicted"/>
<accession>A0A382E333</accession>
<gene>
    <name evidence="1" type="ORF">METZ01_LOCUS197954</name>
</gene>
<name>A0A382E333_9ZZZZ</name>
<organism evidence="1">
    <name type="scientific">marine metagenome</name>
    <dbReference type="NCBI Taxonomy" id="408172"/>
    <lineage>
        <taxon>unclassified sequences</taxon>
        <taxon>metagenomes</taxon>
        <taxon>ecological metagenomes</taxon>
    </lineage>
</organism>
<dbReference type="EMBL" id="UINC01042449">
    <property type="protein sequence ID" value="SVB45100.1"/>
    <property type="molecule type" value="Genomic_DNA"/>
</dbReference>
<evidence type="ECO:0000313" key="1">
    <source>
        <dbReference type="EMBL" id="SVB45100.1"/>
    </source>
</evidence>
<dbReference type="AlphaFoldDB" id="A0A382E333"/>